<dbReference type="PROSITE" id="PS50021">
    <property type="entry name" value="CH"/>
    <property type="match status" value="2"/>
</dbReference>
<evidence type="ECO:0000313" key="6">
    <source>
        <dbReference type="EMBL" id="SSX09575.1"/>
    </source>
</evidence>
<dbReference type="SMART" id="SM00033">
    <property type="entry name" value="CH"/>
    <property type="match status" value="2"/>
</dbReference>
<evidence type="ECO:0000256" key="3">
    <source>
        <dbReference type="SAM" id="Coils"/>
    </source>
</evidence>
<accession>A0A336KXU5</accession>
<proteinExistence type="predicted"/>
<dbReference type="InterPro" id="IPR001589">
    <property type="entry name" value="Actinin_actin-bd_CS"/>
</dbReference>
<evidence type="ECO:0000256" key="2">
    <source>
        <dbReference type="ARBA" id="ARBA00023203"/>
    </source>
</evidence>
<dbReference type="InterPro" id="IPR001715">
    <property type="entry name" value="CH_dom"/>
</dbReference>
<feature type="compositionally biased region" description="Polar residues" evidence="4">
    <location>
        <begin position="2161"/>
        <end position="2176"/>
    </location>
</feature>
<dbReference type="Gene3D" id="1.10.418.10">
    <property type="entry name" value="Calponin-like domain"/>
    <property type="match status" value="2"/>
</dbReference>
<feature type="coiled-coil region" evidence="3">
    <location>
        <begin position="523"/>
        <end position="550"/>
    </location>
</feature>
<dbReference type="SUPFAM" id="SSF47576">
    <property type="entry name" value="Calponin-homology domain, CH-domain"/>
    <property type="match status" value="1"/>
</dbReference>
<feature type="compositionally biased region" description="Basic and acidic residues" evidence="4">
    <location>
        <begin position="2130"/>
        <end position="2148"/>
    </location>
</feature>
<feature type="compositionally biased region" description="Low complexity" evidence="4">
    <location>
        <begin position="2009"/>
        <end position="2026"/>
    </location>
</feature>
<dbReference type="InterPro" id="IPR018159">
    <property type="entry name" value="Spectrin/alpha-actinin"/>
</dbReference>
<feature type="domain" description="Calponin-homology (CH)" evidence="5">
    <location>
        <begin position="128"/>
        <end position="231"/>
    </location>
</feature>
<dbReference type="EMBL" id="UFQS01001181">
    <property type="protein sequence ID" value="SSX09575.1"/>
    <property type="molecule type" value="Genomic_DNA"/>
</dbReference>
<evidence type="ECO:0000259" key="5">
    <source>
        <dbReference type="PROSITE" id="PS50021"/>
    </source>
</evidence>
<feature type="region of interest" description="Disordered" evidence="4">
    <location>
        <begin position="1995"/>
        <end position="2026"/>
    </location>
</feature>
<feature type="compositionally biased region" description="Basic and acidic residues" evidence="4">
    <location>
        <begin position="2267"/>
        <end position="2305"/>
    </location>
</feature>
<dbReference type="VEuPathDB" id="VectorBase:CSON001198"/>
<feature type="coiled-coil region" evidence="3">
    <location>
        <begin position="1968"/>
        <end position="1995"/>
    </location>
</feature>
<dbReference type="SUPFAM" id="SSF46966">
    <property type="entry name" value="Spectrin repeat"/>
    <property type="match status" value="7"/>
</dbReference>
<dbReference type="GO" id="GO:0003779">
    <property type="term" value="F:actin binding"/>
    <property type="evidence" value="ECO:0007669"/>
    <property type="project" value="UniProtKB-KW"/>
</dbReference>
<dbReference type="PANTHER" id="PTHR11915">
    <property type="entry name" value="SPECTRIN/FILAMIN RELATED CYTOSKELETAL PROTEIN"/>
    <property type="match status" value="1"/>
</dbReference>
<reference evidence="6" key="1">
    <citation type="submission" date="2018-04" db="EMBL/GenBank/DDBJ databases">
        <authorList>
            <person name="Go L.Y."/>
            <person name="Mitchell J.A."/>
        </authorList>
    </citation>
    <scope>NUCLEOTIDE SEQUENCE</scope>
    <source>
        <tissue evidence="6">Whole organism</tissue>
    </source>
</reference>
<gene>
    <name evidence="6" type="primary">CSON001198</name>
</gene>
<evidence type="ECO:0000256" key="4">
    <source>
        <dbReference type="SAM" id="MobiDB-lite"/>
    </source>
</evidence>
<dbReference type="Pfam" id="PF00307">
    <property type="entry name" value="CH"/>
    <property type="match status" value="2"/>
</dbReference>
<feature type="region of interest" description="Disordered" evidence="4">
    <location>
        <begin position="2267"/>
        <end position="2314"/>
    </location>
</feature>
<sequence>MESASGFIDERQDVQKKTFTKWINGYLSKANAPPIRDLFMDLRDGNRLLTLLEVLTNKKYKREKGRMRVHHINNINKALDVIQANGVKLVNISSNDIESGNEKLTLGLVWLIALSFDGRKLVSSQAVSGIEKSLIAWVCQFTELHGLTVTDFSSSWSDGLAFLYILYENIPKFDLSEAVKLHPIARHRMAFDLASRHLQVEQLLEPEDVNTLKPDKKSILMYVMCIYNAIDSKKQELGEMRQLAEHAGSVEEMQLLDEKDMDVRDEGTRVKRYDHEGNILPLHAGNLTQLDEISLAKSIEDLRQFPFQSNSVQINPNVNIVRSIEHAETVNTDFKLNEARLSTGELLLPKADTQFYWEQKSSRPTSTATNFSIEITSYETAVEEVLALLLRSEDIIAKELPIASNLTEARQQFHDHEEFMLKLSEHQSYVGAALEEGARLISESQASQNGLSIEEQNEIKHQLFLLNERWETLRLRALDVQSKIHSRLAELQFEKIDELKKFLTVTEDRISRMGGIGPGPEELKFQLEEHKKLQSDLEELKNLVDGLSNLVVIVDSDNFSDLEDRLAALEERWSHVLKWTSKRWEKLQKVKICWIKLSIYYQIIFRWTEARERSLISLEGQEVKEVGAVMERINYLKFCSKDLNSLQKALQELDEVLQTLQNNACNAPNIVDKIEHLNDRVDALKEILEVQQNRIESVGFQIPQKTKKTSIQRPLSWEDFETELYKNLNATNENDELKSISLDQYENESSSSKKRKIEQSETVVQLNENINELINFFQDIEYKFDDFYRHDLKSRSSYLDQLSQQIRRKIEVYSTAKNLLEKCRNEPNTDLSIEETQISDIATKYETVNHKLEGLNVRLKEDLYKEKFYKSLTGFKLVLADLRDWFNGNSHHSTKADLEKRLKNMDSLNQDIADTKALCTAEHSSEYREWMKDLSQFEESWNDMKRAITRLMHEKGGFDYVNQKVKELEAFITKVNDSPVVYSKMETMTSNLEVLQSLSMEYNELNDIFEHVYDKSSVEAIGDLIVNWEKTVNTIHEKVIKQQTAIENLNHFNNEYASINNSIEELQKTLRSDVFIFGEIKTLQKKSNEYEKHATSLKKIEIDIISIKNFNEILIKNSDDEYKKVLLGKIKALKDQELELKNVIEGNLLKLDQITSRSEELLGRVNHMELWLNDLEKNTPKNGNSEIYNINELFQIKSKFQTLKEQCELMTVKFRDLNETGSDMLLQIDEIIHMNNDGKASYLAKKFTKLNARWNEVTSKVYTRTAVLEQISGQIGEFKTLIAAETGYFDKLEKLLRKSPENAADAEEISEELDDLENYLKNHSDSRLERIQEIGNELIQHEFMSDSIDTEIRDVLDRYNQLNHQAKQRTQILEKAITEAQSSESRVSNFQKWINHVDQMLNEFYENDTTIEDVPHDFQRLNEEFKANETVLDEMRGQVSTYRNEGKIEAAKRYEDQINLLQTRFEQLQNKLEEFTSPQAAYESRLNRAMAELRGIERNSCILDASSAGPEHVDDQYQHCLRLYRLLSEVKSETESVIKTGRKICEDPSTKNPKGLHQRIDALKFLYNALGEHVTKSKIALEEIKKLNTTLRECLQRVKQFLDERENTAPQSDKVSVTVTEAEEALIKANQLFDEYKQKCDPIYLEELKSEIDGCNKRLLGILGSDVEKVLKEMRSTLQNLENLSPETLKEMEQDLKSMDVKTKEIEILHNEVYQMVQSRIETPNVSKVTPKELEYLPKTPDIQPRPEQYKFIISLEQRVTEFEKAARYMVKNLDKTREMIRQCTDGQPVVEQLKLSITPDAATLISQGDTLVFEAHGKSNALTKRLITIQTLLRDKFKEVQHTRPEFIDPSVLDKDSALHPENSNQPKEKYCADKKFPSDLIASKPFDLEEMAEKLVKRVNDLLNKPIDFRSKTDLINRLRDIKEKEEDLHLAINMATKPNAPGLPKPNPLGLHKPMKRTIKVKSIIEKFEQSKKELADQCDAVTSALSELNEEVASTAPLSPGPRRTSTPKLKTKTETTTETTKTVKTITVPKKKVVASAKKGVTDKEKEEEKVQETVKEPEKIKEVEKVKKIVKPKEPEKEIEPLKPKEPEKIPEPVKVNDVPKPKETEESKEPEKVVVKKVVKTKIPKEKSEKTEGESKKKLSDETASAKPSKIPKTKSSLTTETPKSPTVESKSEVKPETPASKIPTIIPPTETKPEEKPTAIPNKKARLVKHASVSSEVTQTLNDSDVTLNLTKSKEKEKEIETNKEEKPIVPKIIKKVPVEMKTSESDESNNKKEISVKTPVESKKETENQVKNENNSEQKSASLSETKAKVVEVHDKNPVPPPTIVQSLRKQSIDTINGKKEISSETYVPGSFTQKSIQKQATPATASLLASFDKSILQVTDWLLAEKEMLRKQIVTVGDIDAILKAIDKQKSVLRELEFKKPQLDELVHTAEALKTDANRQQLQTKGEVFELPILECESDMDNLLSRLREHWDETSQAVLQRKSQLAAMLGDSQRFEAKRLEIEAWLTRMENRSERMGVVASTADVLEAQQKEQKSFHAELHQYKHQIELFNQLTQKLIAVYPTDDTSRIKRMTEAVNLRYNNLNNAVISRGKMLHAAVHSLQSFDRHLDQFLAWLSEAESLCENTEADIERNPLGVKYLCLNVVKIYYNFIFHCKKCENHYDS</sequence>
<feature type="coiled-coil region" evidence="3">
    <location>
        <begin position="1664"/>
        <end position="1691"/>
    </location>
</feature>
<keyword evidence="3" id="KW-0175">Coiled coil</keyword>
<feature type="coiled-coil region" evidence="3">
    <location>
        <begin position="1584"/>
        <end position="1639"/>
    </location>
</feature>
<dbReference type="PROSITE" id="PS00019">
    <property type="entry name" value="ACTININ_1"/>
    <property type="match status" value="1"/>
</dbReference>
<dbReference type="EMBL" id="UFQT01001181">
    <property type="protein sequence ID" value="SSX29371.1"/>
    <property type="molecule type" value="Genomic_DNA"/>
</dbReference>
<feature type="coiled-coil region" evidence="3">
    <location>
        <begin position="1444"/>
        <end position="1499"/>
    </location>
</feature>
<dbReference type="SMART" id="SM00150">
    <property type="entry name" value="SPEC"/>
    <property type="match status" value="9"/>
</dbReference>
<dbReference type="Gene3D" id="1.20.58.60">
    <property type="match status" value="7"/>
</dbReference>
<evidence type="ECO:0000313" key="7">
    <source>
        <dbReference type="EMBL" id="SSX29371.1"/>
    </source>
</evidence>
<name>A0A336KXU5_CULSO</name>
<evidence type="ECO:0000256" key="1">
    <source>
        <dbReference type="ARBA" id="ARBA00022737"/>
    </source>
</evidence>
<dbReference type="FunFam" id="1.20.58.60:FF:000075">
    <property type="entry name" value="utrophin isoform X1"/>
    <property type="match status" value="1"/>
</dbReference>
<feature type="compositionally biased region" description="Basic and acidic residues" evidence="4">
    <location>
        <begin position="2104"/>
        <end position="2121"/>
    </location>
</feature>
<reference evidence="7" key="2">
    <citation type="submission" date="2018-07" db="EMBL/GenBank/DDBJ databases">
        <authorList>
            <person name="Quirk P.G."/>
            <person name="Krulwich T.A."/>
        </authorList>
    </citation>
    <scope>NUCLEOTIDE SEQUENCE</scope>
</reference>
<feature type="region of interest" description="Disordered" evidence="4">
    <location>
        <begin position="2040"/>
        <end position="2226"/>
    </location>
</feature>
<dbReference type="GO" id="GO:0005737">
    <property type="term" value="C:cytoplasm"/>
    <property type="evidence" value="ECO:0007669"/>
    <property type="project" value="UniProtKB-ARBA"/>
</dbReference>
<dbReference type="Pfam" id="PF00435">
    <property type="entry name" value="Spectrin"/>
    <property type="match status" value="2"/>
</dbReference>
<keyword evidence="1" id="KW-0677">Repeat</keyword>
<organism evidence="6">
    <name type="scientific">Culicoides sonorensis</name>
    <name type="common">Biting midge</name>
    <dbReference type="NCBI Taxonomy" id="179676"/>
    <lineage>
        <taxon>Eukaryota</taxon>
        <taxon>Metazoa</taxon>
        <taxon>Ecdysozoa</taxon>
        <taxon>Arthropoda</taxon>
        <taxon>Hexapoda</taxon>
        <taxon>Insecta</taxon>
        <taxon>Pterygota</taxon>
        <taxon>Neoptera</taxon>
        <taxon>Endopterygota</taxon>
        <taxon>Diptera</taxon>
        <taxon>Nematocera</taxon>
        <taxon>Chironomoidea</taxon>
        <taxon>Ceratopogonidae</taxon>
        <taxon>Ceratopogoninae</taxon>
        <taxon>Culicoides</taxon>
        <taxon>Monoculicoides</taxon>
    </lineage>
</organism>
<feature type="compositionally biased region" description="Basic and acidic residues" evidence="4">
    <location>
        <begin position="2045"/>
        <end position="2098"/>
    </location>
</feature>
<dbReference type="InterPro" id="IPR002017">
    <property type="entry name" value="Spectrin_repeat"/>
</dbReference>
<feature type="domain" description="Calponin-homology (CH)" evidence="5">
    <location>
        <begin position="13"/>
        <end position="117"/>
    </location>
</feature>
<protein>
    <submittedName>
        <fullName evidence="6">CSON001198 protein</fullName>
    </submittedName>
</protein>
<dbReference type="CDD" id="cd00176">
    <property type="entry name" value="SPEC"/>
    <property type="match status" value="4"/>
</dbReference>
<dbReference type="InterPro" id="IPR036872">
    <property type="entry name" value="CH_dom_sf"/>
</dbReference>
<feature type="coiled-coil region" evidence="3">
    <location>
        <begin position="636"/>
        <end position="694"/>
    </location>
</feature>
<keyword evidence="2" id="KW-0009">Actin-binding</keyword>